<feature type="domain" description="N-acetyltransferase" evidence="1">
    <location>
        <begin position="19"/>
        <end position="173"/>
    </location>
</feature>
<dbReference type="RefSeq" id="WP_185178088.1">
    <property type="nucleotide sequence ID" value="NZ_CBCSEP010000015.1"/>
</dbReference>
<keyword evidence="3" id="KW-1185">Reference proteome</keyword>
<dbReference type="EMBL" id="JACJVN010000022">
    <property type="protein sequence ID" value="MBB6676801.1"/>
    <property type="molecule type" value="Genomic_DNA"/>
</dbReference>
<dbReference type="AlphaFoldDB" id="A0A841TEC4"/>
<evidence type="ECO:0000313" key="3">
    <source>
        <dbReference type="Proteomes" id="UP000574133"/>
    </source>
</evidence>
<reference evidence="2 3" key="1">
    <citation type="submission" date="2020-08" db="EMBL/GenBank/DDBJ databases">
        <title>Cohnella phylogeny.</title>
        <authorList>
            <person name="Dunlap C."/>
        </authorList>
    </citation>
    <scope>NUCLEOTIDE SEQUENCE [LARGE SCALE GENOMIC DNA]</scope>
    <source>
        <strain evidence="2 3">DSM 103658</strain>
    </source>
</reference>
<dbReference type="Proteomes" id="UP000574133">
    <property type="component" value="Unassembled WGS sequence"/>
</dbReference>
<comment type="caution">
    <text evidence="2">The sequence shown here is derived from an EMBL/GenBank/DDBJ whole genome shotgun (WGS) entry which is preliminary data.</text>
</comment>
<dbReference type="SUPFAM" id="SSF55729">
    <property type="entry name" value="Acyl-CoA N-acyltransferases (Nat)"/>
    <property type="match status" value="1"/>
</dbReference>
<accession>A0A841TEC4</accession>
<dbReference type="InterPro" id="IPR016181">
    <property type="entry name" value="Acyl_CoA_acyltransferase"/>
</dbReference>
<name>A0A841TEC4_9BACL</name>
<protein>
    <submittedName>
        <fullName evidence="2">GNAT family N-acetyltransferase</fullName>
    </submittedName>
</protein>
<dbReference type="PROSITE" id="PS51186">
    <property type="entry name" value="GNAT"/>
    <property type="match status" value="1"/>
</dbReference>
<proteinExistence type="predicted"/>
<dbReference type="InterPro" id="IPR000182">
    <property type="entry name" value="GNAT_dom"/>
</dbReference>
<gene>
    <name evidence="2" type="ORF">H4Q31_05585</name>
</gene>
<dbReference type="GO" id="GO:0016747">
    <property type="term" value="F:acyltransferase activity, transferring groups other than amino-acyl groups"/>
    <property type="evidence" value="ECO:0007669"/>
    <property type="project" value="InterPro"/>
</dbReference>
<dbReference type="Gene3D" id="3.40.630.30">
    <property type="match status" value="1"/>
</dbReference>
<sequence>MEQKQIQEKPRAQKALPEFRIGPMTEEDAARICDWRYPPPYDKYRWPSWERMKFEEREFGDPDIRERQYASVRDGGGELIGYVQFFPMAGVVRLGLGLRPDCCGLGWGPAFASATAAEAARRAPGAEIDLEVESWNRRAIRAYEKAGFAATDRYDRQSAHGIVSILCMVYMPR</sequence>
<evidence type="ECO:0000313" key="2">
    <source>
        <dbReference type="EMBL" id="MBB6676801.1"/>
    </source>
</evidence>
<evidence type="ECO:0000259" key="1">
    <source>
        <dbReference type="PROSITE" id="PS51186"/>
    </source>
</evidence>
<keyword evidence="2" id="KW-0808">Transferase</keyword>
<organism evidence="2 3">
    <name type="scientific">Cohnella lubricantis</name>
    <dbReference type="NCBI Taxonomy" id="2163172"/>
    <lineage>
        <taxon>Bacteria</taxon>
        <taxon>Bacillati</taxon>
        <taxon>Bacillota</taxon>
        <taxon>Bacilli</taxon>
        <taxon>Bacillales</taxon>
        <taxon>Paenibacillaceae</taxon>
        <taxon>Cohnella</taxon>
    </lineage>
</organism>
<dbReference type="Pfam" id="PF00583">
    <property type="entry name" value="Acetyltransf_1"/>
    <property type="match status" value="1"/>
</dbReference>